<keyword evidence="1" id="KW-0472">Membrane</keyword>
<feature type="transmembrane region" description="Helical" evidence="1">
    <location>
        <begin position="203"/>
        <end position="227"/>
    </location>
</feature>
<feature type="transmembrane region" description="Helical" evidence="1">
    <location>
        <begin position="331"/>
        <end position="350"/>
    </location>
</feature>
<evidence type="ECO:0000256" key="1">
    <source>
        <dbReference type="SAM" id="Phobius"/>
    </source>
</evidence>
<keyword evidence="1" id="KW-0812">Transmembrane</keyword>
<name>A0A517PA77_9PLAN</name>
<feature type="domain" description="CAAX prenyl protease 2/Lysostaphin resistance protein A-like" evidence="2">
    <location>
        <begin position="562"/>
        <end position="652"/>
    </location>
</feature>
<dbReference type="RefSeq" id="WP_145359127.1">
    <property type="nucleotide sequence ID" value="NZ_CP036265.1"/>
</dbReference>
<dbReference type="GO" id="GO:0140359">
    <property type="term" value="F:ABC-type transporter activity"/>
    <property type="evidence" value="ECO:0007669"/>
    <property type="project" value="InterPro"/>
</dbReference>
<organism evidence="3 4">
    <name type="scientific">Alienimonas californiensis</name>
    <dbReference type="NCBI Taxonomy" id="2527989"/>
    <lineage>
        <taxon>Bacteria</taxon>
        <taxon>Pseudomonadati</taxon>
        <taxon>Planctomycetota</taxon>
        <taxon>Planctomycetia</taxon>
        <taxon>Planctomycetales</taxon>
        <taxon>Planctomycetaceae</taxon>
        <taxon>Alienimonas</taxon>
    </lineage>
</organism>
<dbReference type="OrthoDB" id="5486437at2"/>
<dbReference type="AlphaFoldDB" id="A0A517PA77"/>
<dbReference type="Proteomes" id="UP000318741">
    <property type="component" value="Chromosome"/>
</dbReference>
<feature type="transmembrane region" description="Helical" evidence="1">
    <location>
        <begin position="475"/>
        <end position="494"/>
    </location>
</feature>
<feature type="transmembrane region" description="Helical" evidence="1">
    <location>
        <begin position="590"/>
        <end position="611"/>
    </location>
</feature>
<evidence type="ECO:0000259" key="2">
    <source>
        <dbReference type="Pfam" id="PF02517"/>
    </source>
</evidence>
<dbReference type="GO" id="GO:0004175">
    <property type="term" value="F:endopeptidase activity"/>
    <property type="evidence" value="ECO:0007669"/>
    <property type="project" value="UniProtKB-ARBA"/>
</dbReference>
<dbReference type="PANTHER" id="PTHR43471">
    <property type="entry name" value="ABC TRANSPORTER PERMEASE"/>
    <property type="match status" value="1"/>
</dbReference>
<dbReference type="Pfam" id="PF02517">
    <property type="entry name" value="Rce1-like"/>
    <property type="match status" value="1"/>
</dbReference>
<evidence type="ECO:0000313" key="3">
    <source>
        <dbReference type="EMBL" id="QDT16281.1"/>
    </source>
</evidence>
<gene>
    <name evidence="3" type="ORF">CA12_23820</name>
</gene>
<dbReference type="GO" id="GO:0080120">
    <property type="term" value="P:CAAX-box protein maturation"/>
    <property type="evidence" value="ECO:0007669"/>
    <property type="project" value="UniProtKB-ARBA"/>
</dbReference>
<dbReference type="EMBL" id="CP036265">
    <property type="protein sequence ID" value="QDT16281.1"/>
    <property type="molecule type" value="Genomic_DNA"/>
</dbReference>
<dbReference type="KEGG" id="acaf:CA12_23820"/>
<evidence type="ECO:0000313" key="4">
    <source>
        <dbReference type="Proteomes" id="UP000318741"/>
    </source>
</evidence>
<protein>
    <submittedName>
        <fullName evidence="3">ABC-2 family transporter protein</fullName>
    </submittedName>
</protein>
<accession>A0A517PA77</accession>
<keyword evidence="4" id="KW-1185">Reference proteome</keyword>
<feature type="transmembrane region" description="Helical" evidence="1">
    <location>
        <begin position="381"/>
        <end position="405"/>
    </location>
</feature>
<feature type="transmembrane region" description="Helical" evidence="1">
    <location>
        <begin position="514"/>
        <end position="537"/>
    </location>
</feature>
<feature type="transmembrane region" description="Helical" evidence="1">
    <location>
        <begin position="558"/>
        <end position="575"/>
    </location>
</feature>
<proteinExistence type="predicted"/>
<reference evidence="3 4" key="1">
    <citation type="submission" date="2019-02" db="EMBL/GenBank/DDBJ databases">
        <title>Deep-cultivation of Planctomycetes and their phenomic and genomic characterization uncovers novel biology.</title>
        <authorList>
            <person name="Wiegand S."/>
            <person name="Jogler M."/>
            <person name="Boedeker C."/>
            <person name="Pinto D."/>
            <person name="Vollmers J."/>
            <person name="Rivas-Marin E."/>
            <person name="Kohn T."/>
            <person name="Peeters S.H."/>
            <person name="Heuer A."/>
            <person name="Rast P."/>
            <person name="Oberbeckmann S."/>
            <person name="Bunk B."/>
            <person name="Jeske O."/>
            <person name="Meyerdierks A."/>
            <person name="Storesund J.E."/>
            <person name="Kallscheuer N."/>
            <person name="Luecker S."/>
            <person name="Lage O.M."/>
            <person name="Pohl T."/>
            <person name="Merkel B.J."/>
            <person name="Hornburger P."/>
            <person name="Mueller R.-W."/>
            <person name="Bruemmer F."/>
            <person name="Labrenz M."/>
            <person name="Spormann A.M."/>
            <person name="Op den Camp H."/>
            <person name="Overmann J."/>
            <person name="Amann R."/>
            <person name="Jetten M.S.M."/>
            <person name="Mascher T."/>
            <person name="Medema M.H."/>
            <person name="Devos D.P."/>
            <person name="Kaster A.-K."/>
            <person name="Ovreas L."/>
            <person name="Rohde M."/>
            <person name="Galperin M.Y."/>
            <person name="Jogler C."/>
        </authorList>
    </citation>
    <scope>NUCLEOTIDE SEQUENCE [LARGE SCALE GENOMIC DNA]</scope>
    <source>
        <strain evidence="3 4">CA12</strain>
    </source>
</reference>
<keyword evidence="1" id="KW-1133">Transmembrane helix</keyword>
<feature type="transmembrane region" description="Helical" evidence="1">
    <location>
        <begin position="680"/>
        <end position="701"/>
    </location>
</feature>
<feature type="transmembrane region" description="Helical" evidence="1">
    <location>
        <begin position="434"/>
        <end position="454"/>
    </location>
</feature>
<dbReference type="PANTHER" id="PTHR43471:SF3">
    <property type="entry name" value="ABC TRANSPORTER PERMEASE PROTEIN NATB"/>
    <property type="match status" value="1"/>
</dbReference>
<feature type="transmembrane region" description="Helical" evidence="1">
    <location>
        <begin position="28"/>
        <end position="46"/>
    </location>
</feature>
<feature type="transmembrane region" description="Helical" evidence="1">
    <location>
        <begin position="641"/>
        <end position="660"/>
    </location>
</feature>
<feature type="transmembrane region" description="Helical" evidence="1">
    <location>
        <begin position="616"/>
        <end position="635"/>
    </location>
</feature>
<dbReference type="GO" id="GO:0005886">
    <property type="term" value="C:plasma membrane"/>
    <property type="evidence" value="ECO:0007669"/>
    <property type="project" value="UniProtKB-SubCell"/>
</dbReference>
<sequence length="709" mass="74115">MSDFRPPNPLPRIALKELRESLRDRRTTITLVLMPLLVYPLLGALFRNVLIATNPAEAGPVSVVFESEADAEAFQEVFQEGTALLERAGVVDRSSGLLELNLTMPKRANDSLEAVVARGEAELGLRVAEGGEVDDTDGEPAPRYTILTRSGSPLSVESGRRIIARLRAVNEAAIEARLREAGLSADVPADFVTEAIEPTGGGAISLATVVPLILLLMTATGAVYPAIDTTAGERERGTLETLVAAPVSRLHVLLGKFVAVWAVAVLTAGANLIAMTATVYAVGLDRELFGENVRWWSLPATAGLLALTAGFFAAVLLAVTSAARSFKEAQAYLIPLMLCCLAPGGLALTPSIELDLVWAAAPLMNLVLLAREVLSGTAPLLPALVAVVSTVCYAGLALSVAARIFGTDAILYGGPGGWSEFLKPPPRPNGVPPLGAVLLGTLACVAAFLVLGGVPGKLAGLTNEESLANVDLPTLLIANAAVSVLVFVGLPWAIARWAGGSTRRTFALRTPTLLGLLGGLLLGLGAWAGVFEILLALGAADRIGDAGRLAEFGERIETLPLPLVLACLAIVPALSEEFAFRGFVLTGLKVPFGAVSAVVASGLIFGVFHVIKDFGLFDRLIGTTLLGLLLGWVRIRTGSLWPGMLLHAVSNAALLTIASYKQELSERFDIEVSETTHLPAEVLAAATACVLIGAACVWFAGRRSGEVEA</sequence>
<dbReference type="InterPro" id="IPR003675">
    <property type="entry name" value="Rce1/LyrA-like_dom"/>
</dbReference>
<feature type="transmembrane region" description="Helical" evidence="1">
    <location>
        <begin position="295"/>
        <end position="319"/>
    </location>
</feature>
<feature type="transmembrane region" description="Helical" evidence="1">
    <location>
        <begin position="258"/>
        <end position="283"/>
    </location>
</feature>
<dbReference type="Pfam" id="PF12679">
    <property type="entry name" value="ABC2_membrane_2"/>
    <property type="match status" value="1"/>
</dbReference>
<dbReference type="NCBIfam" id="NF041647">
    <property type="entry name" value="ABC_perm_CPBP"/>
    <property type="match status" value="1"/>
</dbReference>